<keyword evidence="2" id="KW-1185">Reference proteome</keyword>
<reference evidence="1 2" key="1">
    <citation type="submission" date="2015-09" db="EMBL/GenBank/DDBJ databases">
        <title>Trachymyrmex zeteki WGS genome.</title>
        <authorList>
            <person name="Nygaard S."/>
            <person name="Hu H."/>
            <person name="Boomsma J."/>
            <person name="Zhang G."/>
        </authorList>
    </citation>
    <scope>NUCLEOTIDE SEQUENCE [LARGE SCALE GENOMIC DNA]</scope>
    <source>
        <strain evidence="1">Tzet28-1</strain>
        <tissue evidence="1">Whole body</tissue>
    </source>
</reference>
<dbReference type="GO" id="GO:0008168">
    <property type="term" value="F:methyltransferase activity"/>
    <property type="evidence" value="ECO:0007669"/>
    <property type="project" value="UniProtKB-KW"/>
</dbReference>
<dbReference type="EMBL" id="KQ983251">
    <property type="protein sequence ID" value="KYQ46156.1"/>
    <property type="molecule type" value="Genomic_DNA"/>
</dbReference>
<sequence>MLRASVITAIRTLFNRNMSIFTQCLNPLTGAASWEEKDQYYDYHQEVARSAFADMLHDHERVSIFLYYYFIFLLLDNTDLQRFCFLTPE</sequence>
<gene>
    <name evidence="1" type="ORF">ALC60_14855</name>
</gene>
<dbReference type="Proteomes" id="UP000075809">
    <property type="component" value="Unassembled WGS sequence"/>
</dbReference>
<name>A0A151WEB0_9HYME</name>
<dbReference type="AlphaFoldDB" id="A0A151WEB0"/>
<accession>A0A151WEB0</accession>
<evidence type="ECO:0000313" key="2">
    <source>
        <dbReference type="Proteomes" id="UP000075809"/>
    </source>
</evidence>
<proteinExistence type="predicted"/>
<organism evidence="1 2">
    <name type="scientific">Mycetomoellerius zeteki</name>
    <dbReference type="NCBI Taxonomy" id="64791"/>
    <lineage>
        <taxon>Eukaryota</taxon>
        <taxon>Metazoa</taxon>
        <taxon>Ecdysozoa</taxon>
        <taxon>Arthropoda</taxon>
        <taxon>Hexapoda</taxon>
        <taxon>Insecta</taxon>
        <taxon>Pterygota</taxon>
        <taxon>Neoptera</taxon>
        <taxon>Endopterygota</taxon>
        <taxon>Hymenoptera</taxon>
        <taxon>Apocrita</taxon>
        <taxon>Aculeata</taxon>
        <taxon>Formicoidea</taxon>
        <taxon>Formicidae</taxon>
        <taxon>Myrmicinae</taxon>
        <taxon>Mycetomoellerius</taxon>
    </lineage>
</organism>
<protein>
    <submittedName>
        <fullName evidence="1">Protein arginine N-methyltransferase 7</fullName>
    </submittedName>
</protein>
<keyword evidence="1" id="KW-0808">Transferase</keyword>
<dbReference type="STRING" id="64791.A0A151WEB0"/>
<evidence type="ECO:0000313" key="1">
    <source>
        <dbReference type="EMBL" id="KYQ46156.1"/>
    </source>
</evidence>
<dbReference type="GO" id="GO:0032259">
    <property type="term" value="P:methylation"/>
    <property type="evidence" value="ECO:0007669"/>
    <property type="project" value="UniProtKB-KW"/>
</dbReference>
<keyword evidence="1" id="KW-0489">Methyltransferase</keyword>